<keyword evidence="2" id="KW-0012">Acyltransferase</keyword>
<proteinExistence type="predicted"/>
<accession>A0AAU7FCR0</accession>
<dbReference type="AlphaFoldDB" id="A0AAU7FCR0"/>
<dbReference type="EMBL" id="CP157355">
    <property type="protein sequence ID" value="XBM01986.1"/>
    <property type="molecule type" value="Genomic_DNA"/>
</dbReference>
<feature type="domain" description="N-acetyltransferase" evidence="3">
    <location>
        <begin position="1"/>
        <end position="150"/>
    </location>
</feature>
<protein>
    <submittedName>
        <fullName evidence="4">GNAT family N-acetyltransferase</fullName>
    </submittedName>
</protein>
<dbReference type="InterPro" id="IPR000182">
    <property type="entry name" value="GNAT_dom"/>
</dbReference>
<dbReference type="Pfam" id="PF00583">
    <property type="entry name" value="Acetyltransf_1"/>
    <property type="match status" value="1"/>
</dbReference>
<dbReference type="InterPro" id="IPR016181">
    <property type="entry name" value="Acyl_CoA_acyltransferase"/>
</dbReference>
<dbReference type="KEGG" id="cmav:ABHF33_06885"/>
<dbReference type="RefSeq" id="WP_348946236.1">
    <property type="nucleotide sequence ID" value="NZ_CP157355.1"/>
</dbReference>
<dbReference type="CDD" id="cd04301">
    <property type="entry name" value="NAT_SF"/>
    <property type="match status" value="1"/>
</dbReference>
<evidence type="ECO:0000313" key="4">
    <source>
        <dbReference type="EMBL" id="XBM01986.1"/>
    </source>
</evidence>
<keyword evidence="1" id="KW-0808">Transferase</keyword>
<dbReference type="PANTHER" id="PTHR43877">
    <property type="entry name" value="AMINOALKYLPHOSPHONATE N-ACETYLTRANSFERASE-RELATED-RELATED"/>
    <property type="match status" value="1"/>
</dbReference>
<sequence length="150" mass="16310">MLVRKTQADDLPHLFALRARTRENPVSLAQLEALGITPSSSAIALEQGWHIGWLCELDGCYAGFCAVDVRSGEMLVLAVAPEYEGLGIGRKLLAQAVATLQAHSAARIWLSAVPDPGLRAYGFYRQQGWHSVQVLSADEEIMEYASQLAS</sequence>
<organism evidence="4">
    <name type="scientific">Chitinibacter mangrovi</name>
    <dbReference type="NCBI Taxonomy" id="3153927"/>
    <lineage>
        <taxon>Bacteria</taxon>
        <taxon>Pseudomonadati</taxon>
        <taxon>Pseudomonadota</taxon>
        <taxon>Betaproteobacteria</taxon>
        <taxon>Neisseriales</taxon>
        <taxon>Chitinibacteraceae</taxon>
        <taxon>Chitinibacter</taxon>
    </lineage>
</organism>
<dbReference type="SUPFAM" id="SSF55729">
    <property type="entry name" value="Acyl-CoA N-acyltransferases (Nat)"/>
    <property type="match status" value="1"/>
</dbReference>
<evidence type="ECO:0000256" key="2">
    <source>
        <dbReference type="ARBA" id="ARBA00023315"/>
    </source>
</evidence>
<name>A0AAU7FCR0_9NEIS</name>
<gene>
    <name evidence="4" type="ORF">ABHF33_06885</name>
</gene>
<evidence type="ECO:0000256" key="1">
    <source>
        <dbReference type="ARBA" id="ARBA00022679"/>
    </source>
</evidence>
<dbReference type="Gene3D" id="3.40.630.30">
    <property type="match status" value="1"/>
</dbReference>
<reference evidence="4" key="1">
    <citation type="submission" date="2024-05" db="EMBL/GenBank/DDBJ databases">
        <authorList>
            <person name="Yang L."/>
            <person name="Pan L."/>
        </authorList>
    </citation>
    <scope>NUCLEOTIDE SEQUENCE</scope>
    <source>
        <strain evidence="4">FCG-7</strain>
    </source>
</reference>
<dbReference type="InterPro" id="IPR050832">
    <property type="entry name" value="Bact_Acetyltransf"/>
</dbReference>
<dbReference type="PROSITE" id="PS51186">
    <property type="entry name" value="GNAT"/>
    <property type="match status" value="1"/>
</dbReference>
<dbReference type="GO" id="GO:0016747">
    <property type="term" value="F:acyltransferase activity, transferring groups other than amino-acyl groups"/>
    <property type="evidence" value="ECO:0007669"/>
    <property type="project" value="InterPro"/>
</dbReference>
<evidence type="ECO:0000259" key="3">
    <source>
        <dbReference type="PROSITE" id="PS51186"/>
    </source>
</evidence>